<comment type="caution">
    <text evidence="3">The sequence shown here is derived from an EMBL/GenBank/DDBJ whole genome shotgun (WGS) entry which is preliminary data.</text>
</comment>
<feature type="domain" description="F-box" evidence="2">
    <location>
        <begin position="1"/>
        <end position="43"/>
    </location>
</feature>
<keyword evidence="4" id="KW-1185">Reference proteome</keyword>
<evidence type="ECO:0000259" key="2">
    <source>
        <dbReference type="PROSITE" id="PS50181"/>
    </source>
</evidence>
<feature type="compositionally biased region" description="Basic residues" evidence="1">
    <location>
        <begin position="50"/>
        <end position="60"/>
    </location>
</feature>
<protein>
    <recommendedName>
        <fullName evidence="2">F-box domain-containing protein</fullName>
    </recommendedName>
</protein>
<dbReference type="PROSITE" id="PS50181">
    <property type="entry name" value="FBOX"/>
    <property type="match status" value="1"/>
</dbReference>
<evidence type="ECO:0000256" key="1">
    <source>
        <dbReference type="SAM" id="MobiDB-lite"/>
    </source>
</evidence>
<sequence length="436" mass="50046">MDLLPSEIISNIVHHVGEGSLPPLSVLCRRWQPIVEAKIYRELHISYQRPGKRRQRRYPKSIRDPSDKKLANNLTPTRLSYVRHLHIVIARYGRDSPISSADIVRQLFDLLTRVPHNQEPLLNLHFRLITGYSDPDSLFCDTVEYPPDGLPELPMVRSFTLNNDAMKTEPSPHALLYMASKMPRLRGLSVITWDVGSIDQRVELARSLADLPASIHSFFLHFFPDDNSEGLLVTENGEDILTRELRRFSQREGLKEFLFNGYAELSIFWPPDSATSEPRHWPTLESFEILLPRPQHLASLYATESPDVAQDGNDSDIESSDDAQDANDSDIESSDDAQDANDSDRIDVNKEIMRASFRALAKCSACMPEAEENYVYFGDTWRIRFAYCTMFPEDPCVTVTGKLDFELDEETLDEWRKTAEVHNLNFQMCVEEWPEQ</sequence>
<evidence type="ECO:0000313" key="3">
    <source>
        <dbReference type="EMBL" id="KAJ4015315.1"/>
    </source>
</evidence>
<organism evidence="3 4">
    <name type="scientific">Fusarium irregulare</name>
    <dbReference type="NCBI Taxonomy" id="2494466"/>
    <lineage>
        <taxon>Eukaryota</taxon>
        <taxon>Fungi</taxon>
        <taxon>Dikarya</taxon>
        <taxon>Ascomycota</taxon>
        <taxon>Pezizomycotina</taxon>
        <taxon>Sordariomycetes</taxon>
        <taxon>Hypocreomycetidae</taxon>
        <taxon>Hypocreales</taxon>
        <taxon>Nectriaceae</taxon>
        <taxon>Fusarium</taxon>
        <taxon>Fusarium incarnatum-equiseti species complex</taxon>
    </lineage>
</organism>
<feature type="region of interest" description="Disordered" evidence="1">
    <location>
        <begin position="306"/>
        <end position="345"/>
    </location>
</feature>
<reference evidence="3" key="1">
    <citation type="submission" date="2022-10" db="EMBL/GenBank/DDBJ databases">
        <title>Fusarium specimens isolated from Avocado Roots.</title>
        <authorList>
            <person name="Stajich J."/>
            <person name="Roper C."/>
            <person name="Heimlech-Rivalta G."/>
        </authorList>
    </citation>
    <scope>NUCLEOTIDE SEQUENCE</scope>
    <source>
        <strain evidence="3">CF00143</strain>
    </source>
</reference>
<evidence type="ECO:0000313" key="4">
    <source>
        <dbReference type="Proteomes" id="UP001152130"/>
    </source>
</evidence>
<dbReference type="InterPro" id="IPR001810">
    <property type="entry name" value="F-box_dom"/>
</dbReference>
<accession>A0A9W8UBP1</accession>
<dbReference type="AlphaFoldDB" id="A0A9W8UBP1"/>
<dbReference type="Proteomes" id="UP001152130">
    <property type="component" value="Unassembled WGS sequence"/>
</dbReference>
<gene>
    <name evidence="3" type="ORF">NW766_005651</name>
</gene>
<dbReference type="EMBL" id="JAPDHF010000007">
    <property type="protein sequence ID" value="KAJ4015315.1"/>
    <property type="molecule type" value="Genomic_DNA"/>
</dbReference>
<proteinExistence type="predicted"/>
<name>A0A9W8UBP1_9HYPO</name>
<feature type="compositionally biased region" description="Acidic residues" evidence="1">
    <location>
        <begin position="313"/>
        <end position="341"/>
    </location>
</feature>
<feature type="compositionally biased region" description="Basic and acidic residues" evidence="1">
    <location>
        <begin position="61"/>
        <end position="70"/>
    </location>
</feature>
<feature type="region of interest" description="Disordered" evidence="1">
    <location>
        <begin position="50"/>
        <end position="71"/>
    </location>
</feature>